<reference evidence="2 3" key="1">
    <citation type="submission" date="2019-03" db="EMBL/GenBank/DDBJ databases">
        <title>The genome sequence of a newly discovered highly antifungal drug resistant Aspergillus species, Aspergillus tanneri NIH 1004.</title>
        <authorList>
            <person name="Mounaud S."/>
            <person name="Singh I."/>
            <person name="Joardar V."/>
            <person name="Pakala S."/>
            <person name="Pakala S."/>
            <person name="Venepally P."/>
            <person name="Hoover J."/>
            <person name="Nierman W."/>
            <person name="Chung J."/>
            <person name="Losada L."/>
        </authorList>
    </citation>
    <scope>NUCLEOTIDE SEQUENCE [LARGE SCALE GENOMIC DNA]</scope>
    <source>
        <strain evidence="2 3">NIH1004</strain>
    </source>
</reference>
<dbReference type="Pfam" id="PF13136">
    <property type="entry name" value="DUF3984"/>
    <property type="match status" value="1"/>
</dbReference>
<feature type="region of interest" description="Disordered" evidence="1">
    <location>
        <begin position="389"/>
        <end position="429"/>
    </location>
</feature>
<feature type="region of interest" description="Disordered" evidence="1">
    <location>
        <begin position="176"/>
        <end position="237"/>
    </location>
</feature>
<comment type="caution">
    <text evidence="2">The sequence shown here is derived from an EMBL/GenBank/DDBJ whole genome shotgun (WGS) entry which is preliminary data.</text>
</comment>
<evidence type="ECO:0000256" key="1">
    <source>
        <dbReference type="SAM" id="MobiDB-lite"/>
    </source>
</evidence>
<keyword evidence="3" id="KW-1185">Reference proteome</keyword>
<feature type="compositionally biased region" description="Basic and acidic residues" evidence="1">
    <location>
        <begin position="177"/>
        <end position="191"/>
    </location>
</feature>
<feature type="compositionally biased region" description="Low complexity" evidence="1">
    <location>
        <begin position="408"/>
        <end position="418"/>
    </location>
</feature>
<dbReference type="InterPro" id="IPR025040">
    <property type="entry name" value="DUF3984"/>
</dbReference>
<accession>A0A4S3JWH9</accession>
<dbReference type="Proteomes" id="UP000308092">
    <property type="component" value="Unassembled WGS sequence"/>
</dbReference>
<organism evidence="2 3">
    <name type="scientific">Aspergillus tanneri</name>
    <dbReference type="NCBI Taxonomy" id="1220188"/>
    <lineage>
        <taxon>Eukaryota</taxon>
        <taxon>Fungi</taxon>
        <taxon>Dikarya</taxon>
        <taxon>Ascomycota</taxon>
        <taxon>Pezizomycotina</taxon>
        <taxon>Eurotiomycetes</taxon>
        <taxon>Eurotiomycetidae</taxon>
        <taxon>Eurotiales</taxon>
        <taxon>Aspergillaceae</taxon>
        <taxon>Aspergillus</taxon>
        <taxon>Aspergillus subgen. Circumdati</taxon>
    </lineage>
</organism>
<dbReference type="EMBL" id="SOSA01000010">
    <property type="protein sequence ID" value="THC99844.1"/>
    <property type="molecule type" value="Genomic_DNA"/>
</dbReference>
<evidence type="ECO:0000313" key="2">
    <source>
        <dbReference type="EMBL" id="THC99844.1"/>
    </source>
</evidence>
<feature type="compositionally biased region" description="Polar residues" evidence="1">
    <location>
        <begin position="81"/>
        <end position="95"/>
    </location>
</feature>
<gene>
    <name evidence="2" type="ORF">EYZ11_000656</name>
</gene>
<feature type="region of interest" description="Disordered" evidence="1">
    <location>
        <begin position="34"/>
        <end position="61"/>
    </location>
</feature>
<protein>
    <submittedName>
        <fullName evidence="2">Uncharacterized protein</fullName>
    </submittedName>
</protein>
<sequence>MVIFQLSQSSPGGFLPRRSYPALNHISLAPLAPRFPVDDDEEENNNESTDYFTARNNNEDNQPSYIAHEVTARTSYLSSFSVPGTPGVLSQSRSGSRVRHHQRSKSSSHMNLSDTNLHGQGAAEVRPFHHGGDRDQRAAKQLSGSSRRRPPQLSSGGGSRLDTEWMLRAGIALASSTREEKGQSWLAKRESSTSLVSEGDYDVEGLEQHGRVGKRKTKSGRSTPAMHSRRGSRNVSRRNSRMDLAMTSLDTTTTAAAAAAVKQGGCNNNAHGTHSAGASPAEDVRQFVPDFVDEHVRAEMAILQQDEEGYYSSSSDEFLDSEDDMDDMDEQELQRLTRERGFGLGSWIDRMVEWTLFGVEDWPLFWSNDPVERPSKHVEIAAEKALTIEEREDSASSPGVADNDDDASVVSEWEVSSVTEKPGEHGGWEDAGWLFRTMKRVLI</sequence>
<feature type="compositionally biased region" description="Polar residues" evidence="1">
    <location>
        <begin position="48"/>
        <end position="61"/>
    </location>
</feature>
<feature type="compositionally biased region" description="Basic residues" evidence="1">
    <location>
        <begin position="227"/>
        <end position="237"/>
    </location>
</feature>
<dbReference type="STRING" id="1220188.A0A4S3JWH9"/>
<proteinExistence type="predicted"/>
<feature type="region of interest" description="Disordered" evidence="1">
    <location>
        <begin position="81"/>
        <end position="161"/>
    </location>
</feature>
<feature type="compositionally biased region" description="Basic residues" evidence="1">
    <location>
        <begin position="96"/>
        <end position="106"/>
    </location>
</feature>
<dbReference type="VEuPathDB" id="FungiDB:EYZ11_000656"/>
<name>A0A4S3JWH9_9EURO</name>
<feature type="compositionally biased region" description="Polar residues" evidence="1">
    <location>
        <begin position="107"/>
        <end position="118"/>
    </location>
</feature>
<evidence type="ECO:0000313" key="3">
    <source>
        <dbReference type="Proteomes" id="UP000308092"/>
    </source>
</evidence>
<feature type="compositionally biased region" description="Basic and acidic residues" evidence="1">
    <location>
        <begin position="126"/>
        <end position="138"/>
    </location>
</feature>
<dbReference type="AlphaFoldDB" id="A0A4S3JWH9"/>